<dbReference type="GeneTree" id="ENSGT00390000008162"/>
<sequence>MKPQQDRSGHFLKSPVVTDLIHTFLSSLFFGYKIMIVIILQVICSLVVWLSLYGGFLYRNKHRSPEWSCRLVTLLHGLIVTFFSGYIAWIDGPWPLTHAGYPNTALQVCLMCLSLGYFLFDLSWCIYFKSEGNLMLSHHMLSVSGLAFVLMIGKSATEINAVVFVSEITNPLLQLRWFLREMGRYHNLLGDVVDYLFVFLFLGLRIAGGAWIVQSVMTSPNTIWMLRGGVLAMYVVSWAFMLDILSFARRKTTKKYFAWKNEKTKEKLPSENGHLPKC</sequence>
<dbReference type="PANTHER" id="PTHR31898:SF1">
    <property type="entry name" value="TLC DOMAIN-CONTAINING PROTEIN 5"/>
    <property type="match status" value="1"/>
</dbReference>
<evidence type="ECO:0000256" key="1">
    <source>
        <dbReference type="ARBA" id="ARBA00004141"/>
    </source>
</evidence>
<dbReference type="AlphaFoldDB" id="A0A670KLJ9"/>
<evidence type="ECO:0000256" key="2">
    <source>
        <dbReference type="ARBA" id="ARBA00022692"/>
    </source>
</evidence>
<keyword evidence="3 6" id="KW-1133">Transmembrane helix</keyword>
<reference evidence="8" key="2">
    <citation type="submission" date="2025-08" db="UniProtKB">
        <authorList>
            <consortium name="Ensembl"/>
        </authorList>
    </citation>
    <scope>IDENTIFICATION</scope>
</reference>
<keyword evidence="4 5" id="KW-0472">Membrane</keyword>
<keyword evidence="9" id="KW-1185">Reference proteome</keyword>
<feature type="domain" description="TLC" evidence="7">
    <location>
        <begin position="62"/>
        <end position="251"/>
    </location>
</feature>
<dbReference type="InterPro" id="IPR042512">
    <property type="entry name" value="TLCD5"/>
</dbReference>
<evidence type="ECO:0000259" key="7">
    <source>
        <dbReference type="PROSITE" id="PS50922"/>
    </source>
</evidence>
<feature type="transmembrane region" description="Helical" evidence="6">
    <location>
        <begin position="70"/>
        <end position="90"/>
    </location>
</feature>
<comment type="subcellular location">
    <subcellularLocation>
        <location evidence="1">Membrane</location>
        <topology evidence="1">Multi-pass membrane protein</topology>
    </subcellularLocation>
</comment>
<dbReference type="SMART" id="SM00724">
    <property type="entry name" value="TLC"/>
    <property type="match status" value="1"/>
</dbReference>
<dbReference type="PROSITE" id="PS50922">
    <property type="entry name" value="TLC"/>
    <property type="match status" value="1"/>
</dbReference>
<feature type="transmembrane region" description="Helical" evidence="6">
    <location>
        <begin position="105"/>
        <end position="127"/>
    </location>
</feature>
<keyword evidence="2 5" id="KW-0812">Transmembrane</keyword>
<gene>
    <name evidence="8" type="primary">LOC114585920</name>
</gene>
<dbReference type="Ensembl" id="ENSPMRT00000037724.1">
    <property type="protein sequence ID" value="ENSPMRP00000035587.1"/>
    <property type="gene ID" value="ENSPMRG00000023013.1"/>
</dbReference>
<reference evidence="8 9" key="1">
    <citation type="journal article" date="2019" name="Proc. Natl. Acad. Sci. U.S.A.">
        <title>Regulatory changes in pterin and carotenoid genes underlie balanced color polymorphisms in the wall lizard.</title>
        <authorList>
            <person name="Andrade P."/>
            <person name="Pinho C."/>
            <person name="Perez I de Lanuza G."/>
            <person name="Afonso S."/>
            <person name="Brejcha J."/>
            <person name="Rubin C.J."/>
            <person name="Wallerman O."/>
            <person name="Pereira P."/>
            <person name="Sabatino S.J."/>
            <person name="Bellati A."/>
            <person name="Pellitteri-Rosa D."/>
            <person name="Bosakova Z."/>
            <person name="Bunikis I."/>
            <person name="Carretero M.A."/>
            <person name="Feiner N."/>
            <person name="Marsik P."/>
            <person name="Pauperio F."/>
            <person name="Salvi D."/>
            <person name="Soler L."/>
            <person name="While G.M."/>
            <person name="Uller T."/>
            <person name="Font E."/>
            <person name="Andersson L."/>
            <person name="Carneiro M."/>
        </authorList>
    </citation>
    <scope>NUCLEOTIDE SEQUENCE</scope>
</reference>
<evidence type="ECO:0000256" key="3">
    <source>
        <dbReference type="ARBA" id="ARBA00022989"/>
    </source>
</evidence>
<accession>A0A670KLJ9</accession>
<dbReference type="Pfam" id="PF03798">
    <property type="entry name" value="TRAM_LAG1_CLN8"/>
    <property type="match status" value="1"/>
</dbReference>
<evidence type="ECO:0000256" key="4">
    <source>
        <dbReference type="ARBA" id="ARBA00023136"/>
    </source>
</evidence>
<evidence type="ECO:0000313" key="9">
    <source>
        <dbReference type="Proteomes" id="UP000472272"/>
    </source>
</evidence>
<proteinExistence type="predicted"/>
<protein>
    <submittedName>
        <fullName evidence="8">Transmembrane protein 136-like</fullName>
    </submittedName>
</protein>
<dbReference type="InterPro" id="IPR006634">
    <property type="entry name" value="TLC-dom"/>
</dbReference>
<feature type="transmembrane region" description="Helical" evidence="6">
    <location>
        <begin position="34"/>
        <end position="58"/>
    </location>
</feature>
<dbReference type="PANTHER" id="PTHR31898">
    <property type="entry name" value="TRANSMEMBRANE PROTEIN 136"/>
    <property type="match status" value="1"/>
</dbReference>
<evidence type="ECO:0000256" key="5">
    <source>
        <dbReference type="PROSITE-ProRule" id="PRU00205"/>
    </source>
</evidence>
<feature type="transmembrane region" description="Helical" evidence="6">
    <location>
        <begin position="224"/>
        <end position="245"/>
    </location>
</feature>
<feature type="transmembrane region" description="Helical" evidence="6">
    <location>
        <begin position="191"/>
        <end position="212"/>
    </location>
</feature>
<dbReference type="Proteomes" id="UP000472272">
    <property type="component" value="Chromosome 15"/>
</dbReference>
<evidence type="ECO:0000313" key="8">
    <source>
        <dbReference type="Ensembl" id="ENSPMRP00000035587.1"/>
    </source>
</evidence>
<reference evidence="8" key="3">
    <citation type="submission" date="2025-09" db="UniProtKB">
        <authorList>
            <consortium name="Ensembl"/>
        </authorList>
    </citation>
    <scope>IDENTIFICATION</scope>
</reference>
<evidence type="ECO:0000256" key="6">
    <source>
        <dbReference type="SAM" id="Phobius"/>
    </source>
</evidence>
<dbReference type="GO" id="GO:0016020">
    <property type="term" value="C:membrane"/>
    <property type="evidence" value="ECO:0007669"/>
    <property type="project" value="UniProtKB-SubCell"/>
</dbReference>
<dbReference type="OMA" id="THAGYPN"/>
<name>A0A670KLJ9_PODMU</name>
<organism evidence="8 9">
    <name type="scientific">Podarcis muralis</name>
    <name type="common">Wall lizard</name>
    <name type="synonym">Lacerta muralis</name>
    <dbReference type="NCBI Taxonomy" id="64176"/>
    <lineage>
        <taxon>Eukaryota</taxon>
        <taxon>Metazoa</taxon>
        <taxon>Chordata</taxon>
        <taxon>Craniata</taxon>
        <taxon>Vertebrata</taxon>
        <taxon>Euteleostomi</taxon>
        <taxon>Lepidosauria</taxon>
        <taxon>Squamata</taxon>
        <taxon>Bifurcata</taxon>
        <taxon>Unidentata</taxon>
        <taxon>Episquamata</taxon>
        <taxon>Laterata</taxon>
        <taxon>Lacertibaenia</taxon>
        <taxon>Lacertidae</taxon>
        <taxon>Podarcis</taxon>
    </lineage>
</organism>